<proteinExistence type="predicted"/>
<protein>
    <recommendedName>
        <fullName evidence="4">Xylose isomerase-like TIM barrel domain-containing protein</fullName>
    </recommendedName>
</protein>
<dbReference type="PaxDb" id="2903-EOD37265"/>
<dbReference type="GeneID" id="17282535"/>
<evidence type="ECO:0000313" key="2">
    <source>
        <dbReference type="EnsemblProtists" id="EOD37265"/>
    </source>
</evidence>
<dbReference type="Gene3D" id="3.20.20.150">
    <property type="entry name" value="Divalent-metal-dependent TIM barrel enzymes"/>
    <property type="match status" value="1"/>
</dbReference>
<dbReference type="SUPFAM" id="SSF51658">
    <property type="entry name" value="Xylose isomerase-like"/>
    <property type="match status" value="1"/>
</dbReference>
<evidence type="ECO:0000256" key="1">
    <source>
        <dbReference type="SAM" id="MobiDB-lite"/>
    </source>
</evidence>
<dbReference type="EnsemblProtists" id="EOD37265">
    <property type="protein sequence ID" value="EOD37265"/>
    <property type="gene ID" value="EMIHUDRAFT_225707"/>
</dbReference>
<reference evidence="2" key="2">
    <citation type="submission" date="2024-10" db="UniProtKB">
        <authorList>
            <consortium name="EnsemblProtists"/>
        </authorList>
    </citation>
    <scope>IDENTIFICATION</scope>
</reference>
<accession>A0A0D3KND0</accession>
<reference evidence="3" key="1">
    <citation type="journal article" date="2013" name="Nature">
        <title>Pan genome of the phytoplankton Emiliania underpins its global distribution.</title>
        <authorList>
            <person name="Read B.A."/>
            <person name="Kegel J."/>
            <person name="Klute M.J."/>
            <person name="Kuo A."/>
            <person name="Lefebvre S.C."/>
            <person name="Maumus F."/>
            <person name="Mayer C."/>
            <person name="Miller J."/>
            <person name="Monier A."/>
            <person name="Salamov A."/>
            <person name="Young J."/>
            <person name="Aguilar M."/>
            <person name="Claverie J.M."/>
            <person name="Frickenhaus S."/>
            <person name="Gonzalez K."/>
            <person name="Herman E.K."/>
            <person name="Lin Y.C."/>
            <person name="Napier J."/>
            <person name="Ogata H."/>
            <person name="Sarno A.F."/>
            <person name="Shmutz J."/>
            <person name="Schroeder D."/>
            <person name="de Vargas C."/>
            <person name="Verret F."/>
            <person name="von Dassow P."/>
            <person name="Valentin K."/>
            <person name="Van de Peer Y."/>
            <person name="Wheeler G."/>
            <person name="Dacks J.B."/>
            <person name="Delwiche C.F."/>
            <person name="Dyhrman S.T."/>
            <person name="Glockner G."/>
            <person name="John U."/>
            <person name="Richards T."/>
            <person name="Worden A.Z."/>
            <person name="Zhang X."/>
            <person name="Grigoriev I.V."/>
            <person name="Allen A.E."/>
            <person name="Bidle K."/>
            <person name="Borodovsky M."/>
            <person name="Bowler C."/>
            <person name="Brownlee C."/>
            <person name="Cock J.M."/>
            <person name="Elias M."/>
            <person name="Gladyshev V.N."/>
            <person name="Groth M."/>
            <person name="Guda C."/>
            <person name="Hadaegh A."/>
            <person name="Iglesias-Rodriguez M.D."/>
            <person name="Jenkins J."/>
            <person name="Jones B.M."/>
            <person name="Lawson T."/>
            <person name="Leese F."/>
            <person name="Lindquist E."/>
            <person name="Lobanov A."/>
            <person name="Lomsadze A."/>
            <person name="Malik S.B."/>
            <person name="Marsh M.E."/>
            <person name="Mackinder L."/>
            <person name="Mock T."/>
            <person name="Mueller-Roeber B."/>
            <person name="Pagarete A."/>
            <person name="Parker M."/>
            <person name="Probert I."/>
            <person name="Quesneville H."/>
            <person name="Raines C."/>
            <person name="Rensing S.A."/>
            <person name="Riano-Pachon D.M."/>
            <person name="Richier S."/>
            <person name="Rokitta S."/>
            <person name="Shiraiwa Y."/>
            <person name="Soanes D.M."/>
            <person name="van der Giezen M."/>
            <person name="Wahlund T.M."/>
            <person name="Williams B."/>
            <person name="Wilson W."/>
            <person name="Wolfe G."/>
            <person name="Wurch L.L."/>
        </authorList>
    </citation>
    <scope>NUCLEOTIDE SEQUENCE</scope>
</reference>
<dbReference type="KEGG" id="ehx:EMIHUDRAFT_225707"/>
<organism evidence="2 3">
    <name type="scientific">Emiliania huxleyi (strain CCMP1516)</name>
    <dbReference type="NCBI Taxonomy" id="280463"/>
    <lineage>
        <taxon>Eukaryota</taxon>
        <taxon>Haptista</taxon>
        <taxon>Haptophyta</taxon>
        <taxon>Prymnesiophyceae</taxon>
        <taxon>Isochrysidales</taxon>
        <taxon>Noelaerhabdaceae</taxon>
        <taxon>Emiliania</taxon>
    </lineage>
</organism>
<dbReference type="AlphaFoldDB" id="A0A0D3KND0"/>
<evidence type="ECO:0008006" key="4">
    <source>
        <dbReference type="Google" id="ProtNLM"/>
    </source>
</evidence>
<dbReference type="Proteomes" id="UP000013827">
    <property type="component" value="Unassembled WGS sequence"/>
</dbReference>
<name>A0A0D3KND0_EMIH1</name>
<dbReference type="HOGENOM" id="CLU_057959_0_0_1"/>
<evidence type="ECO:0000313" key="3">
    <source>
        <dbReference type="Proteomes" id="UP000013827"/>
    </source>
</evidence>
<dbReference type="RefSeq" id="XP_005789694.1">
    <property type="nucleotide sequence ID" value="XM_005789637.1"/>
</dbReference>
<keyword evidence="3" id="KW-1185">Reference proteome</keyword>
<sequence length="399" mass="42735">MLALSIASAAAGAHPHRAPLFSTTPLSPSCVALAAAADRDPSYASRMASTFATFDFDGGGMYSVAKARAHAAAVEPEVESELARCWQRRRAQCGDFGRTIRGTAPSWSTAPSSGLQHMQLSIFVATWGRTAMIRSRGIASFLDELSARGFAGVEATAEELGASLKERVEYCRLLQARGLRLIYAAYTSWLGYEGAHPGFTTPPEHLAALDAELAKAAELEAAAPGTLAHINIHGGCDSFDEAQADEYYSGALPRIDAFLATHAHLSTGARSGVSHESHRGRPLFHPTPTRRLLAKHGRDRLKLTLDVSHWHVSSERIVGPDPEALGAANVEWGAAEAALAEAARREEEVPPGVAAERRWLHGEAYLAVEHVHARIGSGQSAQTPPGEDADWNAVRRTEM</sequence>
<dbReference type="InterPro" id="IPR036237">
    <property type="entry name" value="Xyl_isomerase-like_sf"/>
</dbReference>
<feature type="region of interest" description="Disordered" evidence="1">
    <location>
        <begin position="376"/>
        <end position="399"/>
    </location>
</feature>